<evidence type="ECO:0000256" key="4">
    <source>
        <dbReference type="ARBA" id="ARBA00023172"/>
    </source>
</evidence>
<comment type="similarity">
    <text evidence="1">Belongs to the 'phage' integrase family.</text>
</comment>
<dbReference type="InterPro" id="IPR025166">
    <property type="entry name" value="Integrase_DNA_bind_dom"/>
</dbReference>
<evidence type="ECO:0008006" key="10">
    <source>
        <dbReference type="Google" id="ProtNLM"/>
    </source>
</evidence>
<keyword evidence="9" id="KW-1185">Reference proteome</keyword>
<dbReference type="Gene3D" id="1.10.150.130">
    <property type="match status" value="1"/>
</dbReference>
<accession>A0A1E5Q4R9</accession>
<dbReference type="InterPro" id="IPR010998">
    <property type="entry name" value="Integrase_recombinase_N"/>
</dbReference>
<dbReference type="PROSITE" id="PS51898">
    <property type="entry name" value="TYR_RECOMBINASE"/>
    <property type="match status" value="1"/>
</dbReference>
<dbReference type="PANTHER" id="PTHR30629:SF2">
    <property type="entry name" value="PROPHAGE INTEGRASE INTS-RELATED"/>
    <property type="match status" value="1"/>
</dbReference>
<dbReference type="AlphaFoldDB" id="A0A1E5Q4R9"/>
<gene>
    <name evidence="8" type="ORF">BEN30_16050</name>
</gene>
<feature type="domain" description="Tyr recombinase" evidence="6">
    <location>
        <begin position="219"/>
        <end position="422"/>
    </location>
</feature>
<proteinExistence type="inferred from homology"/>
<dbReference type="Gene3D" id="3.30.160.390">
    <property type="entry name" value="Integrase, DNA-binding domain"/>
    <property type="match status" value="1"/>
</dbReference>
<dbReference type="Proteomes" id="UP000095347">
    <property type="component" value="Unassembled WGS sequence"/>
</dbReference>
<dbReference type="STRING" id="28181.BEN30_16050"/>
<dbReference type="InterPro" id="IPR002104">
    <property type="entry name" value="Integrase_catalytic"/>
</dbReference>
<protein>
    <recommendedName>
        <fullName evidence="10">Integrase</fullName>
    </recommendedName>
</protein>
<evidence type="ECO:0000259" key="7">
    <source>
        <dbReference type="PROSITE" id="PS51900"/>
    </source>
</evidence>
<feature type="domain" description="Core-binding (CB)" evidence="7">
    <location>
        <begin position="118"/>
        <end position="197"/>
    </location>
</feature>
<evidence type="ECO:0000256" key="3">
    <source>
        <dbReference type="ARBA" id="ARBA00023125"/>
    </source>
</evidence>
<evidence type="ECO:0000313" key="9">
    <source>
        <dbReference type="Proteomes" id="UP000095347"/>
    </source>
</evidence>
<dbReference type="InterPro" id="IPR013762">
    <property type="entry name" value="Integrase-like_cat_sf"/>
</dbReference>
<sequence length="429" mass="48297">MSMSTKVHLTKSMVKGALSYDREYFLWDTDVNGFGLRVRPGGSRRYVYFYRPWQGKQRRMTIGDADGMTLEDARTIATKLAGRVADGEDPAQSKRVLKAEMAAAALEIEAGISPEAERTFGELADLMMKRRDDFAASTRDNYTRWIRLYIKPHLGDIKADAIQTSDMQKMIDAVKGQHPTTARRLRDVCAAVIKWASETEDWGTFFRNPELPNPTKRLKVPSPNLVENAMEVGDVKIVWRVLGDLEAKCTDDVRSEALALIRMALLTGARKDELRLLKPHHVDLIRGTITLQRHEHKTGKQIKRGSGAKIIVLPAAAIEVIQSRVQDKERRYVFHGKKRSTAMGAGQPWKTWQSVLTEARKDQVFRKGTIRFHDIRHSFASIGLSQGLGLTEIGALLGHTDYRTTERYAHHSDDSRHAAAAKVADVILT</sequence>
<dbReference type="Pfam" id="PF13356">
    <property type="entry name" value="Arm-DNA-bind_3"/>
    <property type="match status" value="1"/>
</dbReference>
<dbReference type="PANTHER" id="PTHR30629">
    <property type="entry name" value="PROPHAGE INTEGRASE"/>
    <property type="match status" value="1"/>
</dbReference>
<dbReference type="InterPro" id="IPR038488">
    <property type="entry name" value="Integrase_DNA-bd_sf"/>
</dbReference>
<dbReference type="OrthoDB" id="6388170at2"/>
<dbReference type="Gene3D" id="1.10.443.10">
    <property type="entry name" value="Intergrase catalytic core"/>
    <property type="match status" value="1"/>
</dbReference>
<evidence type="ECO:0000256" key="1">
    <source>
        <dbReference type="ARBA" id="ARBA00008857"/>
    </source>
</evidence>
<dbReference type="GO" id="GO:0015074">
    <property type="term" value="P:DNA integration"/>
    <property type="evidence" value="ECO:0007669"/>
    <property type="project" value="UniProtKB-KW"/>
</dbReference>
<evidence type="ECO:0000256" key="2">
    <source>
        <dbReference type="ARBA" id="ARBA00022908"/>
    </source>
</evidence>
<dbReference type="PROSITE" id="PS51900">
    <property type="entry name" value="CB"/>
    <property type="match status" value="1"/>
</dbReference>
<keyword evidence="4" id="KW-0233">DNA recombination</keyword>
<dbReference type="Pfam" id="PF22022">
    <property type="entry name" value="Phage_int_M"/>
    <property type="match status" value="1"/>
</dbReference>
<organism evidence="8 9">
    <name type="scientific">Magnetovibrio blakemorei</name>
    <dbReference type="NCBI Taxonomy" id="28181"/>
    <lineage>
        <taxon>Bacteria</taxon>
        <taxon>Pseudomonadati</taxon>
        <taxon>Pseudomonadota</taxon>
        <taxon>Alphaproteobacteria</taxon>
        <taxon>Rhodospirillales</taxon>
        <taxon>Magnetovibrionaceae</taxon>
        <taxon>Magnetovibrio</taxon>
    </lineage>
</organism>
<dbReference type="InterPro" id="IPR011010">
    <property type="entry name" value="DNA_brk_join_enz"/>
</dbReference>
<name>A0A1E5Q4R9_9PROT</name>
<comment type="caution">
    <text evidence="8">The sequence shown here is derived from an EMBL/GenBank/DDBJ whole genome shotgun (WGS) entry which is preliminary data.</text>
</comment>
<keyword evidence="2" id="KW-0229">DNA integration</keyword>
<reference evidence="9" key="1">
    <citation type="submission" date="2016-07" db="EMBL/GenBank/DDBJ databases">
        <authorList>
            <person name="Florea S."/>
            <person name="Webb J.S."/>
            <person name="Jaromczyk J."/>
            <person name="Schardl C.L."/>
        </authorList>
    </citation>
    <scope>NUCLEOTIDE SEQUENCE [LARGE SCALE GENOMIC DNA]</scope>
    <source>
        <strain evidence="9">MV-1</strain>
    </source>
</reference>
<dbReference type="InterPro" id="IPR050808">
    <property type="entry name" value="Phage_Integrase"/>
</dbReference>
<dbReference type="InterPro" id="IPR053876">
    <property type="entry name" value="Phage_int_M"/>
</dbReference>
<dbReference type="InterPro" id="IPR044068">
    <property type="entry name" value="CB"/>
</dbReference>
<dbReference type="Pfam" id="PF00589">
    <property type="entry name" value="Phage_integrase"/>
    <property type="match status" value="1"/>
</dbReference>
<dbReference type="EMBL" id="MCGG01000063">
    <property type="protein sequence ID" value="OEJ64783.1"/>
    <property type="molecule type" value="Genomic_DNA"/>
</dbReference>
<dbReference type="GO" id="GO:0003677">
    <property type="term" value="F:DNA binding"/>
    <property type="evidence" value="ECO:0007669"/>
    <property type="project" value="UniProtKB-UniRule"/>
</dbReference>
<evidence type="ECO:0000256" key="5">
    <source>
        <dbReference type="PROSITE-ProRule" id="PRU01248"/>
    </source>
</evidence>
<dbReference type="SUPFAM" id="SSF56349">
    <property type="entry name" value="DNA breaking-rejoining enzymes"/>
    <property type="match status" value="1"/>
</dbReference>
<dbReference type="CDD" id="cd00796">
    <property type="entry name" value="INT_Rci_Hp1_C"/>
    <property type="match status" value="1"/>
</dbReference>
<dbReference type="GO" id="GO:0006310">
    <property type="term" value="P:DNA recombination"/>
    <property type="evidence" value="ECO:0007669"/>
    <property type="project" value="UniProtKB-KW"/>
</dbReference>
<keyword evidence="3 5" id="KW-0238">DNA-binding</keyword>
<evidence type="ECO:0000313" key="8">
    <source>
        <dbReference type="EMBL" id="OEJ64783.1"/>
    </source>
</evidence>
<evidence type="ECO:0000259" key="6">
    <source>
        <dbReference type="PROSITE" id="PS51898"/>
    </source>
</evidence>